<proteinExistence type="predicted"/>
<evidence type="ECO:0000313" key="2">
    <source>
        <dbReference type="EMBL" id="MFC3053022.1"/>
    </source>
</evidence>
<organism evidence="2 3">
    <name type="scientific">Kordiimonas pumila</name>
    <dbReference type="NCBI Taxonomy" id="2161677"/>
    <lineage>
        <taxon>Bacteria</taxon>
        <taxon>Pseudomonadati</taxon>
        <taxon>Pseudomonadota</taxon>
        <taxon>Alphaproteobacteria</taxon>
        <taxon>Kordiimonadales</taxon>
        <taxon>Kordiimonadaceae</taxon>
        <taxon>Kordiimonas</taxon>
    </lineage>
</organism>
<comment type="caution">
    <text evidence="2">The sequence shown here is derived from an EMBL/GenBank/DDBJ whole genome shotgun (WGS) entry which is preliminary data.</text>
</comment>
<feature type="region of interest" description="Disordered" evidence="1">
    <location>
        <begin position="43"/>
        <end position="71"/>
    </location>
</feature>
<dbReference type="Proteomes" id="UP001595444">
    <property type="component" value="Unassembled WGS sequence"/>
</dbReference>
<gene>
    <name evidence="2" type="ORF">ACFOKA_13990</name>
</gene>
<dbReference type="EMBL" id="JBHRSL010000010">
    <property type="protein sequence ID" value="MFC3053022.1"/>
    <property type="molecule type" value="Genomic_DNA"/>
</dbReference>
<evidence type="ECO:0000313" key="3">
    <source>
        <dbReference type="Proteomes" id="UP001595444"/>
    </source>
</evidence>
<name>A0ABV7D8T6_9PROT</name>
<accession>A0ABV7D8T6</accession>
<sequence>MMKKLLLAIVVLNLSACSIFKGKGDTIVFDTVLGPETKAQVKTLPSNLKGDSENARYSSEKKVGHNMADPK</sequence>
<protein>
    <recommendedName>
        <fullName evidence="4">Lipoprotein</fullName>
    </recommendedName>
</protein>
<dbReference type="RefSeq" id="WP_194213281.1">
    <property type="nucleotide sequence ID" value="NZ_CP061205.1"/>
</dbReference>
<reference evidence="3" key="1">
    <citation type="journal article" date="2019" name="Int. J. Syst. Evol. Microbiol.">
        <title>The Global Catalogue of Microorganisms (GCM) 10K type strain sequencing project: providing services to taxonomists for standard genome sequencing and annotation.</title>
        <authorList>
            <consortium name="The Broad Institute Genomics Platform"/>
            <consortium name="The Broad Institute Genome Sequencing Center for Infectious Disease"/>
            <person name="Wu L."/>
            <person name="Ma J."/>
        </authorList>
    </citation>
    <scope>NUCLEOTIDE SEQUENCE [LARGE SCALE GENOMIC DNA]</scope>
    <source>
        <strain evidence="3">KCTC 62164</strain>
    </source>
</reference>
<evidence type="ECO:0008006" key="4">
    <source>
        <dbReference type="Google" id="ProtNLM"/>
    </source>
</evidence>
<evidence type="ECO:0000256" key="1">
    <source>
        <dbReference type="SAM" id="MobiDB-lite"/>
    </source>
</evidence>
<feature type="compositionally biased region" description="Basic and acidic residues" evidence="1">
    <location>
        <begin position="50"/>
        <end position="71"/>
    </location>
</feature>
<keyword evidence="3" id="KW-1185">Reference proteome</keyword>